<dbReference type="Pfam" id="PF00083">
    <property type="entry name" value="Sugar_tr"/>
    <property type="match status" value="1"/>
</dbReference>
<feature type="transmembrane region" description="Helical" evidence="7">
    <location>
        <begin position="176"/>
        <end position="196"/>
    </location>
</feature>
<evidence type="ECO:0000256" key="6">
    <source>
        <dbReference type="ARBA" id="ARBA00049011"/>
    </source>
</evidence>
<dbReference type="InterPro" id="IPR036259">
    <property type="entry name" value="MFS_trans_sf"/>
</dbReference>
<dbReference type="Proteomes" id="UP000325081">
    <property type="component" value="Unassembled WGS sequence"/>
</dbReference>
<evidence type="ECO:0000256" key="1">
    <source>
        <dbReference type="ARBA" id="ARBA00004141"/>
    </source>
</evidence>
<feature type="transmembrane region" description="Helical" evidence="7">
    <location>
        <begin position="12"/>
        <end position="33"/>
    </location>
</feature>
<dbReference type="Gene3D" id="1.20.1250.20">
    <property type="entry name" value="MFS general substrate transporter like domains"/>
    <property type="match status" value="1"/>
</dbReference>
<feature type="transmembrane region" description="Helical" evidence="7">
    <location>
        <begin position="306"/>
        <end position="324"/>
    </location>
</feature>
<keyword evidence="3 7" id="KW-1133">Transmembrane helix</keyword>
<feature type="transmembrane region" description="Helical" evidence="7">
    <location>
        <begin position="64"/>
        <end position="84"/>
    </location>
</feature>
<keyword evidence="4 7" id="KW-0472">Membrane</keyword>
<evidence type="ECO:0000259" key="8">
    <source>
        <dbReference type="PROSITE" id="PS50850"/>
    </source>
</evidence>
<dbReference type="PROSITE" id="PS50850">
    <property type="entry name" value="MFS"/>
    <property type="match status" value="1"/>
</dbReference>
<dbReference type="OrthoDB" id="5296287at2759"/>
<feature type="transmembrane region" description="Helical" evidence="7">
    <location>
        <begin position="243"/>
        <end position="262"/>
    </location>
</feature>
<protein>
    <submittedName>
        <fullName evidence="9">Organic cation transporter-related family protein</fullName>
    </submittedName>
</protein>
<comment type="subcellular location">
    <subcellularLocation>
        <location evidence="1">Membrane</location>
        <topology evidence="1">Multi-pass membrane protein</topology>
    </subcellularLocation>
</comment>
<dbReference type="InterPro" id="IPR005828">
    <property type="entry name" value="MFS_sugar_transport-like"/>
</dbReference>
<comment type="caution">
    <text evidence="9">The sequence shown here is derived from an EMBL/GenBank/DDBJ whole genome shotgun (WGS) entry which is preliminary data.</text>
</comment>
<keyword evidence="2 7" id="KW-0812">Transmembrane</keyword>
<feature type="transmembrane region" description="Helical" evidence="7">
    <location>
        <begin position="39"/>
        <end position="57"/>
    </location>
</feature>
<feature type="transmembrane region" description="Helical" evidence="7">
    <location>
        <begin position="330"/>
        <end position="350"/>
    </location>
</feature>
<gene>
    <name evidence="9" type="ORF">STAS_08810</name>
</gene>
<feature type="transmembrane region" description="Helical" evidence="7">
    <location>
        <begin position="90"/>
        <end position="110"/>
    </location>
</feature>
<evidence type="ECO:0000256" key="5">
    <source>
        <dbReference type="ARBA" id="ARBA00044504"/>
    </source>
</evidence>
<dbReference type="GO" id="GO:0022857">
    <property type="term" value="F:transmembrane transporter activity"/>
    <property type="evidence" value="ECO:0007669"/>
    <property type="project" value="InterPro"/>
</dbReference>
<evidence type="ECO:0000256" key="4">
    <source>
        <dbReference type="ARBA" id="ARBA00023136"/>
    </source>
</evidence>
<reference evidence="10" key="1">
    <citation type="journal article" date="2019" name="Curr. Biol.">
        <title>Genome Sequence of Striga asiatica Provides Insight into the Evolution of Plant Parasitism.</title>
        <authorList>
            <person name="Yoshida S."/>
            <person name="Kim S."/>
            <person name="Wafula E.K."/>
            <person name="Tanskanen J."/>
            <person name="Kim Y.M."/>
            <person name="Honaas L."/>
            <person name="Yang Z."/>
            <person name="Spallek T."/>
            <person name="Conn C.E."/>
            <person name="Ichihashi Y."/>
            <person name="Cheong K."/>
            <person name="Cui S."/>
            <person name="Der J.P."/>
            <person name="Gundlach H."/>
            <person name="Jiao Y."/>
            <person name="Hori C."/>
            <person name="Ishida J.K."/>
            <person name="Kasahara H."/>
            <person name="Kiba T."/>
            <person name="Kim M.S."/>
            <person name="Koo N."/>
            <person name="Laohavisit A."/>
            <person name="Lee Y.H."/>
            <person name="Lumba S."/>
            <person name="McCourt P."/>
            <person name="Mortimer J.C."/>
            <person name="Mutuku J.M."/>
            <person name="Nomura T."/>
            <person name="Sasaki-Sekimoto Y."/>
            <person name="Seto Y."/>
            <person name="Wang Y."/>
            <person name="Wakatake T."/>
            <person name="Sakakibara H."/>
            <person name="Demura T."/>
            <person name="Yamaguchi S."/>
            <person name="Yoneyama K."/>
            <person name="Manabe R.I."/>
            <person name="Nelson D.C."/>
            <person name="Schulman A.H."/>
            <person name="Timko M.P."/>
            <person name="dePamphilis C.W."/>
            <person name="Choi D."/>
            <person name="Shirasu K."/>
        </authorList>
    </citation>
    <scope>NUCLEOTIDE SEQUENCE [LARGE SCALE GENOMIC DNA]</scope>
    <source>
        <strain evidence="10">cv. UVA1</strain>
    </source>
</reference>
<evidence type="ECO:0000313" key="9">
    <source>
        <dbReference type="EMBL" id="GER32727.1"/>
    </source>
</evidence>
<keyword evidence="10" id="KW-1185">Reference proteome</keyword>
<sequence>MGRKNTLILSSLIMLVSGGLTAIFTNIWMYAGFRFMSGFGRSTIGTSAFVLVSELVGKKWRGKIGIMSFSCFTLGFMSLSLVAFLLRGLIYFYTTCPCVFYSLPVCVFACESPRWLFVKGRREEFTKTITHLTKYCCGSISPGVEWSTGKVMEESSSSSNNTFSSALKMLVSKNWAIKRLLALMIVGFGNGMAYYGSPLGLDGLPFNLYISVTLNALVELLAAWIMVFMIGKLRRKNWLVEKNWLVGLSLFSGACGLVGIFARLNRIWIGLEVVYFFSMCMAFDVFMIYLSELFPTCVRNSRVSMVRVAGLLGGFLGPMLVAVGRMVNGLLCYAVFGLTLSLTVLFVVLLPKTEGRTLCDTMEE</sequence>
<organism evidence="9 10">
    <name type="scientific">Striga asiatica</name>
    <name type="common">Asiatic witchweed</name>
    <name type="synonym">Buchnera asiatica</name>
    <dbReference type="NCBI Taxonomy" id="4170"/>
    <lineage>
        <taxon>Eukaryota</taxon>
        <taxon>Viridiplantae</taxon>
        <taxon>Streptophyta</taxon>
        <taxon>Embryophyta</taxon>
        <taxon>Tracheophyta</taxon>
        <taxon>Spermatophyta</taxon>
        <taxon>Magnoliopsida</taxon>
        <taxon>eudicotyledons</taxon>
        <taxon>Gunneridae</taxon>
        <taxon>Pentapetalae</taxon>
        <taxon>asterids</taxon>
        <taxon>lamiids</taxon>
        <taxon>Lamiales</taxon>
        <taxon>Orobanchaceae</taxon>
        <taxon>Buchnereae</taxon>
        <taxon>Striga</taxon>
    </lineage>
</organism>
<dbReference type="SUPFAM" id="SSF103473">
    <property type="entry name" value="MFS general substrate transporter"/>
    <property type="match status" value="1"/>
</dbReference>
<evidence type="ECO:0000256" key="3">
    <source>
        <dbReference type="ARBA" id="ARBA00022989"/>
    </source>
</evidence>
<comment type="catalytic activity">
    <reaction evidence="6">
        <text>phosphate(in) + H(+)(in) = phosphate(out) + H(+)(out)</text>
        <dbReference type="Rhea" id="RHEA:29939"/>
        <dbReference type="ChEBI" id="CHEBI:15378"/>
        <dbReference type="ChEBI" id="CHEBI:43474"/>
    </reaction>
    <physiologicalReaction direction="right-to-left" evidence="6">
        <dbReference type="Rhea" id="RHEA:29941"/>
    </physiologicalReaction>
</comment>
<evidence type="ECO:0000256" key="7">
    <source>
        <dbReference type="SAM" id="Phobius"/>
    </source>
</evidence>
<dbReference type="GO" id="GO:0016020">
    <property type="term" value="C:membrane"/>
    <property type="evidence" value="ECO:0007669"/>
    <property type="project" value="UniProtKB-SubCell"/>
</dbReference>
<name>A0A5A7PK89_STRAF</name>
<comment type="similarity">
    <text evidence="5">Belongs to the major facilitator superfamily. Phosphate:H(+) symporter (TC 2.A.1.9) family.</text>
</comment>
<feature type="transmembrane region" description="Helical" evidence="7">
    <location>
        <begin position="208"/>
        <end position="231"/>
    </location>
</feature>
<dbReference type="AlphaFoldDB" id="A0A5A7PK89"/>
<feature type="domain" description="Major facilitator superfamily (MFS) profile" evidence="8">
    <location>
        <begin position="1"/>
        <end position="355"/>
    </location>
</feature>
<evidence type="ECO:0000256" key="2">
    <source>
        <dbReference type="ARBA" id="ARBA00022692"/>
    </source>
</evidence>
<dbReference type="PANTHER" id="PTHR24064">
    <property type="entry name" value="SOLUTE CARRIER FAMILY 22 MEMBER"/>
    <property type="match status" value="1"/>
</dbReference>
<dbReference type="EMBL" id="BKCP01004627">
    <property type="protein sequence ID" value="GER32727.1"/>
    <property type="molecule type" value="Genomic_DNA"/>
</dbReference>
<proteinExistence type="inferred from homology"/>
<dbReference type="InterPro" id="IPR020846">
    <property type="entry name" value="MFS_dom"/>
</dbReference>
<feature type="transmembrane region" description="Helical" evidence="7">
    <location>
        <begin position="274"/>
        <end position="294"/>
    </location>
</feature>
<evidence type="ECO:0000313" key="10">
    <source>
        <dbReference type="Proteomes" id="UP000325081"/>
    </source>
</evidence>
<accession>A0A5A7PK89</accession>